<accession>A0A1F6CLX8</accession>
<dbReference type="EMBL" id="MFKV01000016">
    <property type="protein sequence ID" value="OGG50254.1"/>
    <property type="molecule type" value="Genomic_DNA"/>
</dbReference>
<comment type="caution">
    <text evidence="6">The sequence shown here is derived from an EMBL/GenBank/DDBJ whole genome shotgun (WGS) entry which is preliminary data.</text>
</comment>
<evidence type="ECO:0008006" key="8">
    <source>
        <dbReference type="Google" id="ProtNLM"/>
    </source>
</evidence>
<dbReference type="GO" id="GO:0008381">
    <property type="term" value="F:mechanosensitive monoatomic ion channel activity"/>
    <property type="evidence" value="ECO:0007669"/>
    <property type="project" value="TreeGrafter"/>
</dbReference>
<feature type="transmembrane region" description="Helical" evidence="5">
    <location>
        <begin position="21"/>
        <end position="40"/>
    </location>
</feature>
<gene>
    <name evidence="6" type="ORF">A2763_04735</name>
</gene>
<dbReference type="SUPFAM" id="SSF81330">
    <property type="entry name" value="Gated mechanosensitive channel"/>
    <property type="match status" value="1"/>
</dbReference>
<keyword evidence="4 5" id="KW-0472">Membrane</keyword>
<keyword evidence="3 5" id="KW-1133">Transmembrane helix</keyword>
<evidence type="ECO:0000256" key="1">
    <source>
        <dbReference type="ARBA" id="ARBA00004141"/>
    </source>
</evidence>
<evidence type="ECO:0000256" key="3">
    <source>
        <dbReference type="ARBA" id="ARBA00022989"/>
    </source>
</evidence>
<sequence>MPHNSGMREHVAGFVDFMRDRGVAGFAIGFILGGAAQKLVQAFMDDIINPLIGLFPGALNNLSEYAIRGFKVGDFALALINFLILCLVIYLTFKLLRLEKLDKPKE</sequence>
<dbReference type="GO" id="GO:0016020">
    <property type="term" value="C:membrane"/>
    <property type="evidence" value="ECO:0007669"/>
    <property type="project" value="UniProtKB-SubCell"/>
</dbReference>
<proteinExistence type="predicted"/>
<reference evidence="6 7" key="1">
    <citation type="journal article" date="2016" name="Nat. Commun.">
        <title>Thousands of microbial genomes shed light on interconnected biogeochemical processes in an aquifer system.</title>
        <authorList>
            <person name="Anantharaman K."/>
            <person name="Brown C.T."/>
            <person name="Hug L.A."/>
            <person name="Sharon I."/>
            <person name="Castelle C.J."/>
            <person name="Probst A.J."/>
            <person name="Thomas B.C."/>
            <person name="Singh A."/>
            <person name="Wilkins M.J."/>
            <person name="Karaoz U."/>
            <person name="Brodie E.L."/>
            <person name="Williams K.H."/>
            <person name="Hubbard S.S."/>
            <person name="Banfield J.F."/>
        </authorList>
    </citation>
    <scope>NUCLEOTIDE SEQUENCE [LARGE SCALE GENOMIC DNA]</scope>
</reference>
<evidence type="ECO:0000256" key="4">
    <source>
        <dbReference type="ARBA" id="ARBA00023136"/>
    </source>
</evidence>
<dbReference type="Pfam" id="PF01741">
    <property type="entry name" value="MscL"/>
    <property type="match status" value="1"/>
</dbReference>
<evidence type="ECO:0000256" key="5">
    <source>
        <dbReference type="SAM" id="Phobius"/>
    </source>
</evidence>
<dbReference type="STRING" id="1798482.A2763_04735"/>
<dbReference type="PANTHER" id="PTHR30266:SF2">
    <property type="entry name" value="LARGE-CONDUCTANCE MECHANOSENSITIVE CHANNEL"/>
    <property type="match status" value="1"/>
</dbReference>
<keyword evidence="2 5" id="KW-0812">Transmembrane</keyword>
<dbReference type="PANTHER" id="PTHR30266">
    <property type="entry name" value="MECHANOSENSITIVE CHANNEL MSCL"/>
    <property type="match status" value="1"/>
</dbReference>
<dbReference type="AlphaFoldDB" id="A0A1F6CLX8"/>
<dbReference type="Gene3D" id="1.10.1200.120">
    <property type="entry name" value="Large-conductance mechanosensitive channel, MscL, domain 1"/>
    <property type="match status" value="1"/>
</dbReference>
<protein>
    <recommendedName>
        <fullName evidence="8">Mechanosensitive ion channel protein MscL</fullName>
    </recommendedName>
</protein>
<dbReference type="Proteomes" id="UP000178370">
    <property type="component" value="Unassembled WGS sequence"/>
</dbReference>
<evidence type="ECO:0000256" key="2">
    <source>
        <dbReference type="ARBA" id="ARBA00022692"/>
    </source>
</evidence>
<dbReference type="InterPro" id="IPR036019">
    <property type="entry name" value="MscL_channel"/>
</dbReference>
<organism evidence="6 7">
    <name type="scientific">Candidatus Kaiserbacteria bacterium RIFCSPHIGHO2_01_FULL_54_36</name>
    <dbReference type="NCBI Taxonomy" id="1798482"/>
    <lineage>
        <taxon>Bacteria</taxon>
        <taxon>Candidatus Kaiseribacteriota</taxon>
    </lineage>
</organism>
<evidence type="ECO:0000313" key="7">
    <source>
        <dbReference type="Proteomes" id="UP000178370"/>
    </source>
</evidence>
<dbReference type="InterPro" id="IPR037673">
    <property type="entry name" value="MSC/AndL"/>
</dbReference>
<comment type="subcellular location">
    <subcellularLocation>
        <location evidence="1">Membrane</location>
        <topology evidence="1">Multi-pass membrane protein</topology>
    </subcellularLocation>
</comment>
<evidence type="ECO:0000313" key="6">
    <source>
        <dbReference type="EMBL" id="OGG50254.1"/>
    </source>
</evidence>
<feature type="transmembrane region" description="Helical" evidence="5">
    <location>
        <begin position="75"/>
        <end position="96"/>
    </location>
</feature>
<name>A0A1F6CLX8_9BACT</name>